<evidence type="ECO:0000313" key="2">
    <source>
        <dbReference type="Proteomes" id="UP000070404"/>
    </source>
</evidence>
<comment type="caution">
    <text evidence="1">The sequence shown here is derived from an EMBL/GenBank/DDBJ whole genome shotgun (WGS) entry which is preliminary data.</text>
</comment>
<sequence length="67" mass="7520">MITVKLTQQKEVKKVEWYEGITVKDILEDSKWTSNSVQTFVDGIPVNEDKKLEDNSELVLVPIVGGG</sequence>
<dbReference type="InterPro" id="IPR003749">
    <property type="entry name" value="ThiS/MoaD-like"/>
</dbReference>
<gene>
    <name evidence="1" type="ORF">AKJ52_01615</name>
</gene>
<name>A0A133VK22_9EURY</name>
<dbReference type="SUPFAM" id="SSF54285">
    <property type="entry name" value="MoaD/ThiS"/>
    <property type="match status" value="1"/>
</dbReference>
<reference evidence="1 2" key="1">
    <citation type="journal article" date="2016" name="Sci. Rep.">
        <title>Metabolic traits of an uncultured archaeal lineage -MSBL1- from brine pools of the Red Sea.</title>
        <authorList>
            <person name="Mwirichia R."/>
            <person name="Alam I."/>
            <person name="Rashid M."/>
            <person name="Vinu M."/>
            <person name="Ba-Alawi W."/>
            <person name="Anthony Kamau A."/>
            <person name="Kamanda Ngugi D."/>
            <person name="Goker M."/>
            <person name="Klenk H.P."/>
            <person name="Bajic V."/>
            <person name="Stingl U."/>
        </authorList>
    </citation>
    <scope>NUCLEOTIDE SEQUENCE [LARGE SCALE GENOMIC DNA]</scope>
    <source>
        <strain evidence="1">SCGC-AAA382C18</strain>
    </source>
</reference>
<proteinExistence type="predicted"/>
<dbReference type="Proteomes" id="UP000070404">
    <property type="component" value="Unassembled WGS sequence"/>
</dbReference>
<dbReference type="EMBL" id="LHYF01000024">
    <property type="protein sequence ID" value="KXB06777.1"/>
    <property type="molecule type" value="Genomic_DNA"/>
</dbReference>
<dbReference type="InterPro" id="IPR012675">
    <property type="entry name" value="Beta-grasp_dom_sf"/>
</dbReference>
<dbReference type="Pfam" id="PF02597">
    <property type="entry name" value="ThiS"/>
    <property type="match status" value="1"/>
</dbReference>
<protein>
    <recommendedName>
        <fullName evidence="3">Thiamine biosynthesis protein ThiS</fullName>
    </recommendedName>
</protein>
<accession>A0A133VK22</accession>
<keyword evidence="2" id="KW-1185">Reference proteome</keyword>
<dbReference type="Gene3D" id="3.10.20.30">
    <property type="match status" value="1"/>
</dbReference>
<organism evidence="1 2">
    <name type="scientific">candidate division MSBL1 archaeon SCGC-AAA382C18</name>
    <dbReference type="NCBI Taxonomy" id="1698281"/>
    <lineage>
        <taxon>Archaea</taxon>
        <taxon>Methanobacteriati</taxon>
        <taxon>Methanobacteriota</taxon>
        <taxon>candidate division MSBL1</taxon>
    </lineage>
</organism>
<evidence type="ECO:0000313" key="1">
    <source>
        <dbReference type="EMBL" id="KXB06777.1"/>
    </source>
</evidence>
<evidence type="ECO:0008006" key="3">
    <source>
        <dbReference type="Google" id="ProtNLM"/>
    </source>
</evidence>
<dbReference type="AlphaFoldDB" id="A0A133VK22"/>
<dbReference type="InterPro" id="IPR016155">
    <property type="entry name" value="Mopterin_synth/thiamin_S_b"/>
</dbReference>